<gene>
    <name evidence="1" type="ORF">RRG08_053270</name>
</gene>
<reference evidence="1" key="1">
    <citation type="journal article" date="2023" name="G3 (Bethesda)">
        <title>A reference genome for the long-term kleptoplast-retaining sea slug Elysia crispata morphotype clarki.</title>
        <authorList>
            <person name="Eastman K.E."/>
            <person name="Pendleton A.L."/>
            <person name="Shaikh M.A."/>
            <person name="Suttiyut T."/>
            <person name="Ogas R."/>
            <person name="Tomko P."/>
            <person name="Gavelis G."/>
            <person name="Widhalm J.R."/>
            <person name="Wisecaver J.H."/>
        </authorList>
    </citation>
    <scope>NUCLEOTIDE SEQUENCE</scope>
    <source>
        <strain evidence="1">ECLA1</strain>
    </source>
</reference>
<proteinExistence type="predicted"/>
<dbReference type="EMBL" id="JAWDGP010001500">
    <property type="protein sequence ID" value="KAK3790947.1"/>
    <property type="molecule type" value="Genomic_DNA"/>
</dbReference>
<sequence>MGYPNCAAVIVSMRGDRPLLSYLRVIKWRSHGSANDRGPLIARLSLYQSAETIHYCHIYGLLSGVPMARLMIADVNRAAVIVSKRGDHPLLSYLRVIKWRFHGSANDRGPLIARL</sequence>
<accession>A0AAE1AQH8</accession>
<name>A0AAE1AQH8_9GAST</name>
<evidence type="ECO:0000313" key="1">
    <source>
        <dbReference type="EMBL" id="KAK3790947.1"/>
    </source>
</evidence>
<protein>
    <submittedName>
        <fullName evidence="1">Uncharacterized protein</fullName>
    </submittedName>
</protein>
<evidence type="ECO:0000313" key="2">
    <source>
        <dbReference type="Proteomes" id="UP001283361"/>
    </source>
</evidence>
<keyword evidence="2" id="KW-1185">Reference proteome</keyword>
<dbReference type="AlphaFoldDB" id="A0AAE1AQH8"/>
<organism evidence="1 2">
    <name type="scientific">Elysia crispata</name>
    <name type="common">lettuce slug</name>
    <dbReference type="NCBI Taxonomy" id="231223"/>
    <lineage>
        <taxon>Eukaryota</taxon>
        <taxon>Metazoa</taxon>
        <taxon>Spiralia</taxon>
        <taxon>Lophotrochozoa</taxon>
        <taxon>Mollusca</taxon>
        <taxon>Gastropoda</taxon>
        <taxon>Heterobranchia</taxon>
        <taxon>Euthyneura</taxon>
        <taxon>Panpulmonata</taxon>
        <taxon>Sacoglossa</taxon>
        <taxon>Placobranchoidea</taxon>
        <taxon>Plakobranchidae</taxon>
        <taxon>Elysia</taxon>
    </lineage>
</organism>
<comment type="caution">
    <text evidence="1">The sequence shown here is derived from an EMBL/GenBank/DDBJ whole genome shotgun (WGS) entry which is preliminary data.</text>
</comment>
<dbReference type="Proteomes" id="UP001283361">
    <property type="component" value="Unassembled WGS sequence"/>
</dbReference>